<accession>A0A7J5Z7J8</accession>
<dbReference type="GO" id="GO:0016020">
    <property type="term" value="C:membrane"/>
    <property type="evidence" value="ECO:0007669"/>
    <property type="project" value="UniProtKB-SubCell"/>
</dbReference>
<feature type="compositionally biased region" description="Polar residues" evidence="10">
    <location>
        <begin position="408"/>
        <end position="420"/>
    </location>
</feature>
<keyword evidence="14" id="KW-1185">Reference proteome</keyword>
<evidence type="ECO:0000256" key="6">
    <source>
        <dbReference type="ARBA" id="ARBA00022989"/>
    </source>
</evidence>
<comment type="subcellular location">
    <subcellularLocation>
        <location evidence="3">Cytoplasm</location>
    </subcellularLocation>
    <subcellularLocation>
        <location evidence="2">Membrane</location>
        <topology evidence="2">Multi-pass membrane protein</topology>
    </subcellularLocation>
    <subcellularLocation>
        <location evidence="1">Nucleus</location>
    </subcellularLocation>
</comment>
<evidence type="ECO:0000256" key="2">
    <source>
        <dbReference type="ARBA" id="ARBA00004141"/>
    </source>
</evidence>
<feature type="domain" description="Ubiquitin-like" evidence="12">
    <location>
        <begin position="484"/>
        <end position="519"/>
    </location>
</feature>
<evidence type="ECO:0000256" key="8">
    <source>
        <dbReference type="ARBA" id="ARBA00023242"/>
    </source>
</evidence>
<keyword evidence="4" id="KW-0963">Cytoplasm</keyword>
<feature type="region of interest" description="Disordered" evidence="10">
    <location>
        <begin position="389"/>
        <end position="446"/>
    </location>
</feature>
<dbReference type="EMBL" id="JAAKFY010000004">
    <property type="protein sequence ID" value="KAF3857570.1"/>
    <property type="molecule type" value="Genomic_DNA"/>
</dbReference>
<dbReference type="Pfam" id="PF00240">
    <property type="entry name" value="ubiquitin"/>
    <property type="match status" value="1"/>
</dbReference>
<feature type="transmembrane region" description="Helical" evidence="11">
    <location>
        <begin position="558"/>
        <end position="582"/>
    </location>
</feature>
<evidence type="ECO:0000313" key="14">
    <source>
        <dbReference type="Proteomes" id="UP000518266"/>
    </source>
</evidence>
<keyword evidence="7 11" id="KW-0472">Membrane</keyword>
<keyword evidence="5 11" id="KW-0812">Transmembrane</keyword>
<dbReference type="InterPro" id="IPR000626">
    <property type="entry name" value="Ubiquitin-like_dom"/>
</dbReference>
<evidence type="ECO:0000259" key="12">
    <source>
        <dbReference type="PROSITE" id="PS50053"/>
    </source>
</evidence>
<dbReference type="PANTHER" id="PTHR14557:SF3">
    <property type="entry name" value="TRANSMEMBRANE AND UBIQUITIN-LIKE DOMAIN-CONTAINING PROTEIN 1"/>
    <property type="match status" value="1"/>
</dbReference>
<evidence type="ECO:0000256" key="5">
    <source>
        <dbReference type="ARBA" id="ARBA00022692"/>
    </source>
</evidence>
<evidence type="ECO:0000256" key="3">
    <source>
        <dbReference type="ARBA" id="ARBA00004496"/>
    </source>
</evidence>
<name>A0A7J5Z7J8_DISMA</name>
<dbReference type="PROSITE" id="PS50053">
    <property type="entry name" value="UBIQUITIN_2"/>
    <property type="match status" value="1"/>
</dbReference>
<dbReference type="Gene3D" id="3.10.20.90">
    <property type="entry name" value="Phosphatidylinositol 3-kinase Catalytic Subunit, Chain A, domain 1"/>
    <property type="match status" value="1"/>
</dbReference>
<keyword evidence="8" id="KW-0539">Nucleus</keyword>
<feature type="transmembrane region" description="Helical" evidence="11">
    <location>
        <begin position="529"/>
        <end position="551"/>
    </location>
</feature>
<dbReference type="InterPro" id="IPR040352">
    <property type="entry name" value="TMUB1/2"/>
</dbReference>
<feature type="compositionally biased region" description="Basic and acidic residues" evidence="10">
    <location>
        <begin position="421"/>
        <end position="433"/>
    </location>
</feature>
<dbReference type="InterPro" id="IPR029071">
    <property type="entry name" value="Ubiquitin-like_domsf"/>
</dbReference>
<protein>
    <recommendedName>
        <fullName evidence="9">Transmembrane and ubiquitin-like domain-containing protein 1</fullName>
    </recommendedName>
</protein>
<evidence type="ECO:0000256" key="9">
    <source>
        <dbReference type="ARBA" id="ARBA00039931"/>
    </source>
</evidence>
<evidence type="ECO:0000256" key="10">
    <source>
        <dbReference type="SAM" id="MobiDB-lite"/>
    </source>
</evidence>
<dbReference type="AlphaFoldDB" id="A0A7J5Z7J8"/>
<feature type="transmembrane region" description="Helical" evidence="11">
    <location>
        <begin position="302"/>
        <end position="323"/>
    </location>
</feature>
<proteinExistence type="predicted"/>
<dbReference type="SUPFAM" id="SSF54236">
    <property type="entry name" value="Ubiquitin-like"/>
    <property type="match status" value="1"/>
</dbReference>
<dbReference type="PANTHER" id="PTHR14557">
    <property type="entry name" value="PROTEIN C7ORF21"/>
    <property type="match status" value="1"/>
</dbReference>
<evidence type="ECO:0000256" key="7">
    <source>
        <dbReference type="ARBA" id="ARBA00023136"/>
    </source>
</evidence>
<evidence type="ECO:0000256" key="1">
    <source>
        <dbReference type="ARBA" id="ARBA00004123"/>
    </source>
</evidence>
<dbReference type="GO" id="GO:0036503">
    <property type="term" value="P:ERAD pathway"/>
    <property type="evidence" value="ECO:0007669"/>
    <property type="project" value="InterPro"/>
</dbReference>
<keyword evidence="6 11" id="KW-1133">Transmembrane helix</keyword>
<evidence type="ECO:0000256" key="11">
    <source>
        <dbReference type="SAM" id="Phobius"/>
    </source>
</evidence>
<dbReference type="OrthoDB" id="161999at2759"/>
<gene>
    <name evidence="13" type="ORF">F7725_010771</name>
</gene>
<comment type="caution">
    <text evidence="13">The sequence shown here is derived from an EMBL/GenBank/DDBJ whole genome shotgun (WGS) entry which is preliminary data.</text>
</comment>
<organism evidence="13 14">
    <name type="scientific">Dissostichus mawsoni</name>
    <name type="common">Antarctic cod</name>
    <dbReference type="NCBI Taxonomy" id="36200"/>
    <lineage>
        <taxon>Eukaryota</taxon>
        <taxon>Metazoa</taxon>
        <taxon>Chordata</taxon>
        <taxon>Craniata</taxon>
        <taxon>Vertebrata</taxon>
        <taxon>Euteleostomi</taxon>
        <taxon>Actinopterygii</taxon>
        <taxon>Neopterygii</taxon>
        <taxon>Teleostei</taxon>
        <taxon>Neoteleostei</taxon>
        <taxon>Acanthomorphata</taxon>
        <taxon>Eupercaria</taxon>
        <taxon>Perciformes</taxon>
        <taxon>Notothenioidei</taxon>
        <taxon>Nototheniidae</taxon>
        <taxon>Dissostichus</taxon>
    </lineage>
</organism>
<sequence length="584" mass="61456">MGPEFCMYEAPCMFPGGPCMFPGGPCMFPGALACSLGVLACFLGAPACFLGAPACFLGVPACFHGAPACYQGAPACFHVVLACYLGAPACFLGARASLPGAPACCPSHSCFVSWVGAPSCPPEVASCPPEVEVPEGLLDPFLEEGGPSSLHGAPASLWVPYREAPGVPCSWEGQGVSACPGAPSCPDGVPGGPHLSRGHEGRLHGGPHVVGHLLRRHVGGKALLARRHRAPGAPRAGEGGHRALRGPHVPGVEAQLRVGRISLPLFVSTRGHHGNFVVCPGLGGGGDTVRDTRECVTCWNCAGMGLAYGTFFCGTFLLSLPITSSIPQSRPGMDISTSGASLPGDRCCGIAVQRIRKAWDEVTLLFFVLLLLMVLLLAWTSTRTPLEHLLPPQQQDTPPSVSEPPAVTDSSEAPPTSTPAQEDKGEGGEEGVRNRGGGEPSSAQRNMSLRLKFLNDTETMAQVRPEDTIGTSRGPTLRVRSTVRLIYQGQLLQDDSQTLSSLNLVHNCVLHCHISQQGWGVRARGPVQVALNVGSLMVPLLVLMLSVLWYCQIQYRQFFTAPATASLVGVTIFLSLVAFGVYRR</sequence>
<dbReference type="GO" id="GO:0005737">
    <property type="term" value="C:cytoplasm"/>
    <property type="evidence" value="ECO:0007669"/>
    <property type="project" value="UniProtKB-SubCell"/>
</dbReference>
<dbReference type="GO" id="GO:0005634">
    <property type="term" value="C:nucleus"/>
    <property type="evidence" value="ECO:0007669"/>
    <property type="project" value="UniProtKB-SubCell"/>
</dbReference>
<evidence type="ECO:0000256" key="4">
    <source>
        <dbReference type="ARBA" id="ARBA00022490"/>
    </source>
</evidence>
<reference evidence="13 14" key="1">
    <citation type="submission" date="2020-03" db="EMBL/GenBank/DDBJ databases">
        <title>Dissostichus mawsoni Genome sequencing and assembly.</title>
        <authorList>
            <person name="Park H."/>
        </authorList>
    </citation>
    <scope>NUCLEOTIDE SEQUENCE [LARGE SCALE GENOMIC DNA]</scope>
    <source>
        <strain evidence="13">DM0001</strain>
        <tissue evidence="13">Muscle</tissue>
    </source>
</reference>
<feature type="region of interest" description="Disordered" evidence="10">
    <location>
        <begin position="228"/>
        <end position="247"/>
    </location>
</feature>
<evidence type="ECO:0000313" key="13">
    <source>
        <dbReference type="EMBL" id="KAF3857570.1"/>
    </source>
</evidence>
<feature type="transmembrane region" description="Helical" evidence="11">
    <location>
        <begin position="362"/>
        <end position="381"/>
    </location>
</feature>
<dbReference type="Proteomes" id="UP000518266">
    <property type="component" value="Unassembled WGS sequence"/>
</dbReference>